<proteinExistence type="predicted"/>
<dbReference type="Pfam" id="PF05099">
    <property type="entry name" value="TerB"/>
    <property type="match status" value="1"/>
</dbReference>
<evidence type="ECO:0008006" key="7">
    <source>
        <dbReference type="Google" id="ProtNLM"/>
    </source>
</evidence>
<dbReference type="Pfam" id="PF13208">
    <property type="entry name" value="TerB_N"/>
    <property type="match status" value="1"/>
</dbReference>
<organism evidence="5 6">
    <name type="scientific">Acaryochloris marina (strain MBIC 11017)</name>
    <dbReference type="NCBI Taxonomy" id="329726"/>
    <lineage>
        <taxon>Bacteria</taxon>
        <taxon>Bacillati</taxon>
        <taxon>Cyanobacteriota</taxon>
        <taxon>Cyanophyceae</taxon>
        <taxon>Acaryochloridales</taxon>
        <taxon>Acaryochloridaceae</taxon>
        <taxon>Acaryochloris</taxon>
    </lineage>
</organism>
<evidence type="ECO:0000259" key="2">
    <source>
        <dbReference type="Pfam" id="PF05099"/>
    </source>
</evidence>
<gene>
    <name evidence="5" type="ordered locus">AM1_3973</name>
</gene>
<dbReference type="KEGG" id="amr:AM1_3973"/>
<evidence type="ECO:0000256" key="1">
    <source>
        <dbReference type="SAM" id="MobiDB-lite"/>
    </source>
</evidence>
<dbReference type="InterPro" id="IPR025266">
    <property type="entry name" value="TerB_N"/>
</dbReference>
<dbReference type="Proteomes" id="UP000000268">
    <property type="component" value="Chromosome"/>
</dbReference>
<dbReference type="Gene3D" id="1.10.3680.10">
    <property type="entry name" value="TerB-like"/>
    <property type="match status" value="1"/>
</dbReference>
<protein>
    <recommendedName>
        <fullName evidence="7">TerB-C domain-containing protein</fullName>
    </recommendedName>
</protein>
<feature type="domain" description="TerB N-terminal" evidence="3">
    <location>
        <begin position="109"/>
        <end position="314"/>
    </location>
</feature>
<dbReference type="InterPro" id="IPR029024">
    <property type="entry name" value="TerB-like"/>
</dbReference>
<dbReference type="STRING" id="329726.AM1_3973"/>
<keyword evidence="6" id="KW-1185">Reference proteome</keyword>
<dbReference type="SUPFAM" id="SSF158682">
    <property type="entry name" value="TerB-like"/>
    <property type="match status" value="1"/>
</dbReference>
<dbReference type="InterPro" id="IPR028932">
    <property type="entry name" value="TerB-C"/>
</dbReference>
<name>B0C9E5_ACAM1</name>
<dbReference type="eggNOG" id="COG4103">
    <property type="taxonomic scope" value="Bacteria"/>
</dbReference>
<evidence type="ECO:0000259" key="4">
    <source>
        <dbReference type="Pfam" id="PF15615"/>
    </source>
</evidence>
<reference evidence="5 6" key="1">
    <citation type="journal article" date="2008" name="Proc. Natl. Acad. Sci. U.S.A.">
        <title>Niche adaptation and genome expansion in the chlorophyll d-producing cyanobacterium Acaryochloris marina.</title>
        <authorList>
            <person name="Swingley W.D."/>
            <person name="Chen M."/>
            <person name="Cheung P.C."/>
            <person name="Conrad A.L."/>
            <person name="Dejesa L.C."/>
            <person name="Hao J."/>
            <person name="Honchak B.M."/>
            <person name="Karbach L.E."/>
            <person name="Kurdoglu A."/>
            <person name="Lahiri S."/>
            <person name="Mastrian S.D."/>
            <person name="Miyashita H."/>
            <person name="Page L."/>
            <person name="Ramakrishna P."/>
            <person name="Satoh S."/>
            <person name="Sattley W.M."/>
            <person name="Shimada Y."/>
            <person name="Taylor H.L."/>
            <person name="Tomo T."/>
            <person name="Tsuchiya T."/>
            <person name="Wang Z.T."/>
            <person name="Raymond J."/>
            <person name="Mimuro M."/>
            <person name="Blankenship R.E."/>
            <person name="Touchman J.W."/>
        </authorList>
    </citation>
    <scope>NUCLEOTIDE SEQUENCE [LARGE SCALE GENOMIC DNA]</scope>
    <source>
        <strain evidence="6">MBIC 11017</strain>
    </source>
</reference>
<dbReference type="AlphaFoldDB" id="B0C9E5"/>
<dbReference type="eggNOG" id="COG3087">
    <property type="taxonomic scope" value="Bacteria"/>
</dbReference>
<feature type="region of interest" description="Disordered" evidence="1">
    <location>
        <begin position="1"/>
        <end position="102"/>
    </location>
</feature>
<evidence type="ECO:0000259" key="3">
    <source>
        <dbReference type="Pfam" id="PF13208"/>
    </source>
</evidence>
<dbReference type="Pfam" id="PF15615">
    <property type="entry name" value="TerB_C"/>
    <property type="match status" value="1"/>
</dbReference>
<feature type="compositionally biased region" description="Polar residues" evidence="1">
    <location>
        <begin position="51"/>
        <end position="75"/>
    </location>
</feature>
<dbReference type="CDD" id="cd07176">
    <property type="entry name" value="terB"/>
    <property type="match status" value="1"/>
</dbReference>
<feature type="domain" description="Co-chaperone DjlA N-terminal" evidence="2">
    <location>
        <begin position="528"/>
        <end position="634"/>
    </location>
</feature>
<feature type="domain" description="TerB-C" evidence="4">
    <location>
        <begin position="658"/>
        <end position="781"/>
    </location>
</feature>
<accession>B0C9E5</accession>
<dbReference type="RefSeq" id="WP_012164314.1">
    <property type="nucleotide sequence ID" value="NC_009925.1"/>
</dbReference>
<evidence type="ECO:0000313" key="6">
    <source>
        <dbReference type="Proteomes" id="UP000000268"/>
    </source>
</evidence>
<feature type="compositionally biased region" description="Low complexity" evidence="1">
    <location>
        <begin position="18"/>
        <end position="29"/>
    </location>
</feature>
<dbReference type="HOGENOM" id="CLU_013355_0_0_3"/>
<dbReference type="EMBL" id="CP000828">
    <property type="protein sequence ID" value="ABW28958.1"/>
    <property type="molecule type" value="Genomic_DNA"/>
</dbReference>
<evidence type="ECO:0000313" key="5">
    <source>
        <dbReference type="EMBL" id="ABW28958.1"/>
    </source>
</evidence>
<dbReference type="OrthoDB" id="227636at2"/>
<dbReference type="InterPro" id="IPR007791">
    <property type="entry name" value="DjlA_N"/>
</dbReference>
<sequence length="785" mass="87117">MGIVHWLKRVLEPKRPRSSPASSSEPATTPKEEAAPSIVHESVAEPPLSPTVETVQQSPLSLTVEPVQQPQQPALQTAVLPEPAPPVRQVSTPKSQPPTPSRATWISVDKTVLVGSYCLPGLVYVGDNLKGISTHVSTEPALIRPQLKLDEAKPDRNGNWISEWPSYSEIPSASRAAYLEWLADGRCDSQIPLGYVYLFFYGLERRVLRDFRRAKRPILTELCTIMIEVERLQNLYGDQETFGEETRQFLDICRFLLPNQITALPPPWTFESVEMPLSLEVGLGTLAATQTPLPADWALSWVMHAFPSKLRTPASRCFSEWRSWFKHEYHQNFGDGLLLDPDPDQTLPADTVIYQPTSVSFGGNIKLDIPERPKIANSEAILERLLPLVEAGMQTLDPYSRWLGRNPEGQGSYSALLLLPLELMVECASPQVKAFRAWVENSLSERDIAVVWGQDLLQQWEDPPPDKLTKSEATVLSDYLTRLGIGIEPDVQLGGKPPASNQPYVLFRLPETFRSEPSDKFKLATLLLHLAVMVVVADGAVTVPEFQRLQNYLASTPHLQDSERARLHAHLQGLLVDKLSLRGLKVKLQPLSVDRKLAIAKFLIHLAAVDGEINPSELAILTKLYPLLGLESQAVFSHIHEMTVETLPATVTSSTPNADASQMETLQLDRALIDAKMTESATVSALLADVFTEDELPEEAVEPDGIPGIAGLDQQHSQLLQHLSQKSEWQRQDLEPLVDQLGLMLDGALEIINEVAFEKCDDPLTEGEDPIVIDVDILQMLLSAD</sequence>